<dbReference type="GO" id="GO:0006584">
    <property type="term" value="P:catecholamine metabolic process"/>
    <property type="evidence" value="ECO:0007669"/>
    <property type="project" value="UniProtKB-KW"/>
</dbReference>
<reference evidence="8" key="2">
    <citation type="submission" date="2025-09" db="UniProtKB">
        <authorList>
            <consortium name="Ensembl"/>
        </authorList>
    </citation>
    <scope>IDENTIFICATION</scope>
</reference>
<dbReference type="GO" id="GO:0008146">
    <property type="term" value="F:sulfotransferase activity"/>
    <property type="evidence" value="ECO:0007669"/>
    <property type="project" value="InterPro"/>
</dbReference>
<evidence type="ECO:0000256" key="2">
    <source>
        <dbReference type="ARBA" id="ARBA00005771"/>
    </source>
</evidence>
<comment type="subcellular location">
    <subcellularLocation>
        <location evidence="1">Cytoplasm</location>
    </subcellularLocation>
</comment>
<keyword evidence="9" id="KW-1185">Reference proteome</keyword>
<name>A0A3Q2Z426_HIPCM</name>
<protein>
    <recommendedName>
        <fullName evidence="6">Sulfotransferase</fullName>
        <ecNumber evidence="6">2.8.2.-</ecNumber>
    </recommendedName>
</protein>
<dbReference type="Gene3D" id="3.40.50.300">
    <property type="entry name" value="P-loop containing nucleotide triphosphate hydrolases"/>
    <property type="match status" value="1"/>
</dbReference>
<dbReference type="STRING" id="109280.ENSHCOP00000026337"/>
<dbReference type="Proteomes" id="UP000264820">
    <property type="component" value="Unplaced"/>
</dbReference>
<dbReference type="EC" id="2.8.2.-" evidence="6"/>
<dbReference type="GO" id="GO:0005737">
    <property type="term" value="C:cytoplasm"/>
    <property type="evidence" value="ECO:0007669"/>
    <property type="project" value="UniProtKB-SubCell"/>
</dbReference>
<reference evidence="8" key="1">
    <citation type="submission" date="2025-08" db="UniProtKB">
        <authorList>
            <consortium name="Ensembl"/>
        </authorList>
    </citation>
    <scope>IDENTIFICATION</scope>
</reference>
<evidence type="ECO:0000259" key="7">
    <source>
        <dbReference type="Pfam" id="PF00685"/>
    </source>
</evidence>
<dbReference type="FunFam" id="3.40.50.300:FF:000433">
    <property type="entry name" value="Estrogen sulfotransferase"/>
    <property type="match status" value="1"/>
</dbReference>
<proteinExistence type="inferred from homology"/>
<evidence type="ECO:0000256" key="6">
    <source>
        <dbReference type="RuleBase" id="RU361155"/>
    </source>
</evidence>
<dbReference type="SUPFAM" id="SSF52540">
    <property type="entry name" value="P-loop containing nucleoside triphosphate hydrolases"/>
    <property type="match status" value="1"/>
</dbReference>
<dbReference type="AlphaFoldDB" id="A0A3Q2Z426"/>
<keyword evidence="5" id="KW-0128">Catecholamine metabolism</keyword>
<keyword evidence="3" id="KW-0963">Cytoplasm</keyword>
<dbReference type="GeneTree" id="ENSGT00940000157101"/>
<dbReference type="Pfam" id="PF00685">
    <property type="entry name" value="Sulfotransfer_1"/>
    <property type="match status" value="1"/>
</dbReference>
<dbReference type="GO" id="GO:0006805">
    <property type="term" value="P:xenobiotic metabolic process"/>
    <property type="evidence" value="ECO:0007669"/>
    <property type="project" value="UniProtKB-ARBA"/>
</dbReference>
<organism evidence="8 9">
    <name type="scientific">Hippocampus comes</name>
    <name type="common">Tiger tail seahorse</name>
    <dbReference type="NCBI Taxonomy" id="109280"/>
    <lineage>
        <taxon>Eukaryota</taxon>
        <taxon>Metazoa</taxon>
        <taxon>Chordata</taxon>
        <taxon>Craniata</taxon>
        <taxon>Vertebrata</taxon>
        <taxon>Euteleostomi</taxon>
        <taxon>Actinopterygii</taxon>
        <taxon>Neopterygii</taxon>
        <taxon>Teleostei</taxon>
        <taxon>Neoteleostei</taxon>
        <taxon>Acanthomorphata</taxon>
        <taxon>Syngnathiaria</taxon>
        <taxon>Syngnathiformes</taxon>
        <taxon>Syngnathoidei</taxon>
        <taxon>Syngnathidae</taxon>
        <taxon>Hippocampus</taxon>
    </lineage>
</organism>
<evidence type="ECO:0000256" key="3">
    <source>
        <dbReference type="ARBA" id="ARBA00022490"/>
    </source>
</evidence>
<evidence type="ECO:0000313" key="9">
    <source>
        <dbReference type="Proteomes" id="UP000264820"/>
    </source>
</evidence>
<accession>A0A3Q2Z426</accession>
<sequence>KDKQAMSENQTVMPRALLVPVKGILLPDHIAKDLDAVSAFCPHPSDILIAAFPKSGSTWTAEIVDQLLHNGDVESCRRAPITVRTAFLEAINILPPICRKSSGLHQLKEMAPPRVIKTHLPIQMVPVGFWEKKCKTIYVARNAKDTVVSFYHFHHMNLASPEPGPWESFVHKFMHGELAWGYWHDHVKGFWEEQEKRDILYLFYEDMKENPRREVERIMKYLDLSLSDDDIGHIVELTTFKNMKENPMTNFSFFPPEIYNQSISKFMRKGEVGDWKNHFTPEQSAAFDEDYEKKMKQANIPFKTEL</sequence>
<evidence type="ECO:0000313" key="8">
    <source>
        <dbReference type="Ensembl" id="ENSHCOP00000026337.1"/>
    </source>
</evidence>
<comment type="similarity">
    <text evidence="2 6">Belongs to the sulfotransferase 1 family.</text>
</comment>
<dbReference type="Ensembl" id="ENSHCOT00000021425.1">
    <property type="protein sequence ID" value="ENSHCOP00000026337.1"/>
    <property type="gene ID" value="ENSHCOG00000017236.1"/>
</dbReference>
<keyword evidence="4 6" id="KW-0808">Transferase</keyword>
<dbReference type="InterPro" id="IPR027417">
    <property type="entry name" value="P-loop_NTPase"/>
</dbReference>
<evidence type="ECO:0000256" key="4">
    <source>
        <dbReference type="ARBA" id="ARBA00022679"/>
    </source>
</evidence>
<evidence type="ECO:0000256" key="5">
    <source>
        <dbReference type="ARBA" id="ARBA00022939"/>
    </source>
</evidence>
<evidence type="ECO:0000256" key="1">
    <source>
        <dbReference type="ARBA" id="ARBA00004496"/>
    </source>
</evidence>
<feature type="domain" description="Sulfotransferase" evidence="7">
    <location>
        <begin position="44"/>
        <end position="297"/>
    </location>
</feature>
<dbReference type="PANTHER" id="PTHR11783">
    <property type="entry name" value="SULFOTRANSFERASE SULT"/>
    <property type="match status" value="1"/>
</dbReference>
<dbReference type="InterPro" id="IPR000863">
    <property type="entry name" value="Sulfotransferase_dom"/>
</dbReference>